<accession>A0A2T3ZPA7</accession>
<sequence length="140" mass="15575">MEKKNSNAGSDESFPATTVEEIIKTESTSRKPPEAPNPIIVAEPPRTAWGHLSESQNNDLRKLCKDYAEQDAINTATMALEEHQKYCEILVLAAFTLVGVPKELVIAAITVKNLRKIVTDGKDEIITQMLEYKTFDSKVL</sequence>
<dbReference type="AlphaFoldDB" id="A0A2T3ZPA7"/>
<evidence type="ECO:0000313" key="3">
    <source>
        <dbReference type="Proteomes" id="UP000240493"/>
    </source>
</evidence>
<protein>
    <submittedName>
        <fullName evidence="2">Uncharacterized protein</fullName>
    </submittedName>
</protein>
<evidence type="ECO:0000313" key="2">
    <source>
        <dbReference type="EMBL" id="PTB46628.1"/>
    </source>
</evidence>
<feature type="compositionally biased region" description="Basic and acidic residues" evidence="1">
    <location>
        <begin position="21"/>
        <end position="33"/>
    </location>
</feature>
<feature type="compositionally biased region" description="Polar residues" evidence="1">
    <location>
        <begin position="1"/>
        <end position="10"/>
    </location>
</feature>
<feature type="region of interest" description="Disordered" evidence="1">
    <location>
        <begin position="1"/>
        <end position="41"/>
    </location>
</feature>
<dbReference type="EMBL" id="KZ679256">
    <property type="protein sequence ID" value="PTB46628.1"/>
    <property type="molecule type" value="Genomic_DNA"/>
</dbReference>
<gene>
    <name evidence="2" type="ORF">M441DRAFT_42400</name>
</gene>
<evidence type="ECO:0000256" key="1">
    <source>
        <dbReference type="SAM" id="MobiDB-lite"/>
    </source>
</evidence>
<name>A0A2T3ZPA7_TRIA4</name>
<organism evidence="2 3">
    <name type="scientific">Trichoderma asperellum (strain ATCC 204424 / CBS 433.97 / NBRC 101777)</name>
    <dbReference type="NCBI Taxonomy" id="1042311"/>
    <lineage>
        <taxon>Eukaryota</taxon>
        <taxon>Fungi</taxon>
        <taxon>Dikarya</taxon>
        <taxon>Ascomycota</taxon>
        <taxon>Pezizomycotina</taxon>
        <taxon>Sordariomycetes</taxon>
        <taxon>Hypocreomycetidae</taxon>
        <taxon>Hypocreales</taxon>
        <taxon>Hypocreaceae</taxon>
        <taxon>Trichoderma</taxon>
    </lineage>
</organism>
<proteinExistence type="predicted"/>
<dbReference type="Proteomes" id="UP000240493">
    <property type="component" value="Unassembled WGS sequence"/>
</dbReference>
<reference evidence="2 3" key="1">
    <citation type="submission" date="2016-07" db="EMBL/GenBank/DDBJ databases">
        <title>Multiple horizontal gene transfer events from other fungi enriched the ability of initially mycotrophic Trichoderma (Ascomycota) to feed on dead plant biomass.</title>
        <authorList>
            <consortium name="DOE Joint Genome Institute"/>
            <person name="Aerts A."/>
            <person name="Atanasova L."/>
            <person name="Chenthamara K."/>
            <person name="Zhang J."/>
            <person name="Grujic M."/>
            <person name="Henrissat B."/>
            <person name="Kuo A."/>
            <person name="Salamov A."/>
            <person name="Lipzen A."/>
            <person name="Labutti K."/>
            <person name="Barry K."/>
            <person name="Miao Y."/>
            <person name="Rahimi M.J."/>
            <person name="Shen Q."/>
            <person name="Grigoriev I.V."/>
            <person name="Kubicek C.P."/>
            <person name="Druzhinina I.S."/>
        </authorList>
    </citation>
    <scope>NUCLEOTIDE SEQUENCE [LARGE SCALE GENOMIC DNA]</scope>
    <source>
        <strain evidence="2 3">CBS 433.97</strain>
    </source>
</reference>
<keyword evidence="3" id="KW-1185">Reference proteome</keyword>